<organism evidence="1 2">
    <name type="scientific">Neocallimastix californiae</name>
    <dbReference type="NCBI Taxonomy" id="1754190"/>
    <lineage>
        <taxon>Eukaryota</taxon>
        <taxon>Fungi</taxon>
        <taxon>Fungi incertae sedis</taxon>
        <taxon>Chytridiomycota</taxon>
        <taxon>Chytridiomycota incertae sedis</taxon>
        <taxon>Neocallimastigomycetes</taxon>
        <taxon>Neocallimastigales</taxon>
        <taxon>Neocallimastigaceae</taxon>
        <taxon>Neocallimastix</taxon>
    </lineage>
</organism>
<reference evidence="1 2" key="1">
    <citation type="submission" date="2016-08" db="EMBL/GenBank/DDBJ databases">
        <title>A Parts List for Fungal Cellulosomes Revealed by Comparative Genomics.</title>
        <authorList>
            <consortium name="DOE Joint Genome Institute"/>
            <person name="Haitjema C.H."/>
            <person name="Gilmore S.P."/>
            <person name="Henske J.K."/>
            <person name="Solomon K.V."/>
            <person name="De Groot R."/>
            <person name="Kuo A."/>
            <person name="Mondo S.J."/>
            <person name="Salamov A.A."/>
            <person name="Labutti K."/>
            <person name="Zhao Z."/>
            <person name="Chiniquy J."/>
            <person name="Barry K."/>
            <person name="Brewer H.M."/>
            <person name="Purvine S.O."/>
            <person name="Wright A.T."/>
            <person name="Boxma B."/>
            <person name="Van Alen T."/>
            <person name="Hackstein J.H."/>
            <person name="Baker S.E."/>
            <person name="Grigoriev I.V."/>
            <person name="O'Malley M.A."/>
        </authorList>
    </citation>
    <scope>NUCLEOTIDE SEQUENCE [LARGE SCALE GENOMIC DNA]</scope>
    <source>
        <strain evidence="1 2">G1</strain>
    </source>
</reference>
<evidence type="ECO:0000313" key="2">
    <source>
        <dbReference type="Proteomes" id="UP000193920"/>
    </source>
</evidence>
<protein>
    <submittedName>
        <fullName evidence="1">Uncharacterized protein</fullName>
    </submittedName>
</protein>
<keyword evidence="2" id="KW-1185">Reference proteome</keyword>
<evidence type="ECO:0000313" key="1">
    <source>
        <dbReference type="EMBL" id="ORY76457.1"/>
    </source>
</evidence>
<dbReference type="EMBL" id="MCOG01000022">
    <property type="protein sequence ID" value="ORY76457.1"/>
    <property type="molecule type" value="Genomic_DNA"/>
</dbReference>
<accession>A0A1Y2EY91</accession>
<name>A0A1Y2EY91_9FUNG</name>
<comment type="caution">
    <text evidence="1">The sequence shown here is derived from an EMBL/GenBank/DDBJ whole genome shotgun (WGS) entry which is preliminary data.</text>
</comment>
<dbReference type="Proteomes" id="UP000193920">
    <property type="component" value="Unassembled WGS sequence"/>
</dbReference>
<dbReference type="AlphaFoldDB" id="A0A1Y2EY91"/>
<gene>
    <name evidence="1" type="ORF">LY90DRAFT_501776</name>
</gene>
<proteinExistence type="predicted"/>
<sequence length="109" mass="12733">MTEENKQNELIPLLSSFEIVVYSNNLEEERRNPFIYDNKQGTPTISYLDVIDGVQHEVIPTTDPEWIEIESIGQVNQYLVGLLGAWKGFQFKNLNMKPYRSYMTMETLK</sequence>